<organism evidence="7 8">
    <name type="scientific">Limosilactobacillus panis</name>
    <dbReference type="NCBI Taxonomy" id="47493"/>
    <lineage>
        <taxon>Bacteria</taxon>
        <taxon>Bacillati</taxon>
        <taxon>Bacillota</taxon>
        <taxon>Bacilli</taxon>
        <taxon>Lactobacillales</taxon>
        <taxon>Lactobacillaceae</taxon>
        <taxon>Limosilactobacillus</taxon>
    </lineage>
</organism>
<dbReference type="Pfam" id="PF04616">
    <property type="entry name" value="Glyco_hydro_43"/>
    <property type="match status" value="1"/>
</dbReference>
<evidence type="ECO:0000256" key="1">
    <source>
        <dbReference type="ARBA" id="ARBA00009865"/>
    </source>
</evidence>
<protein>
    <submittedName>
        <fullName evidence="7">Family 43 glycosylhydrolase</fullName>
    </submittedName>
</protein>
<evidence type="ECO:0000256" key="2">
    <source>
        <dbReference type="ARBA" id="ARBA00022651"/>
    </source>
</evidence>
<dbReference type="PANTHER" id="PTHR43772">
    <property type="entry name" value="ENDO-1,4-BETA-XYLANASE"/>
    <property type="match status" value="1"/>
</dbReference>
<comment type="similarity">
    <text evidence="1 6">Belongs to the glycosyl hydrolase 43 family.</text>
</comment>
<dbReference type="Proteomes" id="UP001529423">
    <property type="component" value="Unassembled WGS sequence"/>
</dbReference>
<dbReference type="EMBL" id="JAUDEO010000004">
    <property type="protein sequence ID" value="MDM8333219.1"/>
    <property type="molecule type" value="Genomic_DNA"/>
</dbReference>
<proteinExistence type="inferred from homology"/>
<evidence type="ECO:0000256" key="3">
    <source>
        <dbReference type="ARBA" id="ARBA00022801"/>
    </source>
</evidence>
<dbReference type="PANTHER" id="PTHR43772:SF2">
    <property type="entry name" value="PUTATIVE (AFU_ORTHOLOGUE AFUA_2G04480)-RELATED"/>
    <property type="match status" value="1"/>
</dbReference>
<keyword evidence="8" id="KW-1185">Reference proteome</keyword>
<dbReference type="InterPro" id="IPR052176">
    <property type="entry name" value="Glycosyl_Hydrlase_43_Enz"/>
</dbReference>
<dbReference type="Gene3D" id="2.60.120.260">
    <property type="entry name" value="Galactose-binding domain-like"/>
    <property type="match status" value="1"/>
</dbReference>
<gene>
    <name evidence="7" type="ORF">QUW46_01275</name>
</gene>
<keyword evidence="2" id="KW-0624">Polysaccharide degradation</keyword>
<keyword evidence="5 6" id="KW-0326">Glycosidase</keyword>
<evidence type="ECO:0000256" key="5">
    <source>
        <dbReference type="ARBA" id="ARBA00023295"/>
    </source>
</evidence>
<dbReference type="InterPro" id="IPR023296">
    <property type="entry name" value="Glyco_hydro_beta-prop_sf"/>
</dbReference>
<reference evidence="7" key="2">
    <citation type="submission" date="2023-06" db="EMBL/GenBank/DDBJ databases">
        <authorList>
            <person name="Zeman M."/>
            <person name="Kubasova T."/>
            <person name="Jahodarova E."/>
            <person name="Nykrynova M."/>
            <person name="Rychlik I."/>
        </authorList>
    </citation>
    <scope>NUCLEOTIDE SEQUENCE</scope>
    <source>
        <strain evidence="7">105_WCHN</strain>
    </source>
</reference>
<keyword evidence="3 6" id="KW-0378">Hydrolase</keyword>
<keyword evidence="2" id="KW-0858">Xylan degradation</keyword>
<dbReference type="InterPro" id="IPR006710">
    <property type="entry name" value="Glyco_hydro_43"/>
</dbReference>
<keyword evidence="4" id="KW-0119">Carbohydrate metabolism</keyword>
<sequence length="344" mass="38279">MTSPDGTILGEGRPLFTMPLGISIFHKAGYPYDPALLYDQGRLFLYFGYGHCYVAELSTTDMRTLITSRETGRYVSPDLVPPVAPWKMVNGPSIRRIDDQYYLTYYGKRQGNNALCYATAAQPWGPFTFRGVLVFLGNGGVFGHRHGTAYQGNTHGGLFVAAGRFYQSYHRQTGDRFPNRQACLVELKRAPDGYFKTAEFTSQVQAAGGLPWDHTYGAKIACVLVDNQGRCRKGRAPFFWLKDGRQVATNLRNGSQIGVKYLDFTGAGRRQRLHIKLQNSRPSKILVRIDHGSRVVGTVETVSGHDWFTGVTTIPAGRHAVYFEFQGVKGAQLVAFRFGRGDAN</sequence>
<dbReference type="SUPFAM" id="SSF75005">
    <property type="entry name" value="Arabinanase/levansucrase/invertase"/>
    <property type="match status" value="1"/>
</dbReference>
<comment type="caution">
    <text evidence="7">The sequence shown here is derived from an EMBL/GenBank/DDBJ whole genome shotgun (WGS) entry which is preliminary data.</text>
</comment>
<name>A0ABT7VMF5_9LACO</name>
<dbReference type="Gene3D" id="2.115.10.20">
    <property type="entry name" value="Glycosyl hydrolase domain, family 43"/>
    <property type="match status" value="1"/>
</dbReference>
<reference evidence="7" key="1">
    <citation type="submission" date="2023-06" db="EMBL/GenBank/DDBJ databases">
        <title>Identification and characterization of horizontal gene transfer across gut microbiota members of farm animals based on homology search.</title>
        <authorList>
            <person name="Schwarzerova J."/>
            <person name="Nykrynova M."/>
            <person name="Jureckova K."/>
            <person name="Cejkova D."/>
            <person name="Rychlik I."/>
        </authorList>
    </citation>
    <scope>NUCLEOTIDE SEQUENCE</scope>
    <source>
        <strain evidence="7">105_WCHN</strain>
    </source>
</reference>
<accession>A0ABT7VMF5</accession>
<evidence type="ECO:0000256" key="6">
    <source>
        <dbReference type="RuleBase" id="RU361187"/>
    </source>
</evidence>
<evidence type="ECO:0000313" key="7">
    <source>
        <dbReference type="EMBL" id="MDM8333219.1"/>
    </source>
</evidence>
<evidence type="ECO:0000313" key="8">
    <source>
        <dbReference type="Proteomes" id="UP001529423"/>
    </source>
</evidence>
<evidence type="ECO:0000256" key="4">
    <source>
        <dbReference type="ARBA" id="ARBA00023277"/>
    </source>
</evidence>